<proteinExistence type="predicted"/>
<dbReference type="InterPro" id="IPR014923">
    <property type="entry name" value="DUF1802"/>
</dbReference>
<reference evidence="1" key="1">
    <citation type="submission" date="2018-08" db="EMBL/GenBank/DDBJ databases">
        <title>Paenibacillus sp. M4BSY-1, whole genome shotgun sequence.</title>
        <authorList>
            <person name="Tuo L."/>
        </authorList>
    </citation>
    <scope>NUCLEOTIDE SEQUENCE [LARGE SCALE GENOMIC DNA]</scope>
    <source>
        <strain evidence="1">M4BSY-1</strain>
    </source>
</reference>
<dbReference type="EMBL" id="QUBQ01000008">
    <property type="protein sequence ID" value="REK69303.1"/>
    <property type="molecule type" value="Genomic_DNA"/>
</dbReference>
<evidence type="ECO:0000313" key="1">
    <source>
        <dbReference type="EMBL" id="REK69303.1"/>
    </source>
</evidence>
<dbReference type="OrthoDB" id="9808776at2"/>
<keyword evidence="2" id="KW-1185">Reference proteome</keyword>
<organism evidence="1 2">
    <name type="scientific">Paenibacillus paeoniae</name>
    <dbReference type="NCBI Taxonomy" id="2292705"/>
    <lineage>
        <taxon>Bacteria</taxon>
        <taxon>Bacillati</taxon>
        <taxon>Bacillota</taxon>
        <taxon>Bacilli</taxon>
        <taxon>Bacillales</taxon>
        <taxon>Paenibacillaceae</taxon>
        <taxon>Paenibacillus</taxon>
    </lineage>
</organism>
<gene>
    <name evidence="1" type="ORF">DX130_24380</name>
</gene>
<dbReference type="AlphaFoldDB" id="A0A371P055"/>
<evidence type="ECO:0000313" key="2">
    <source>
        <dbReference type="Proteomes" id="UP000261905"/>
    </source>
</evidence>
<dbReference type="RefSeq" id="WP_116049824.1">
    <property type="nucleotide sequence ID" value="NZ_QUBQ01000008.1"/>
</dbReference>
<dbReference type="InterPro" id="IPR008307">
    <property type="entry name" value="UCP018957"/>
</dbReference>
<dbReference type="Proteomes" id="UP000261905">
    <property type="component" value="Unassembled WGS sequence"/>
</dbReference>
<dbReference type="Pfam" id="PF08819">
    <property type="entry name" value="DUF1802"/>
    <property type="match status" value="1"/>
</dbReference>
<accession>A0A371P055</accession>
<comment type="caution">
    <text evidence="1">The sequence shown here is derived from an EMBL/GenBank/DDBJ whole genome shotgun (WGS) entry which is preliminary data.</text>
</comment>
<protein>
    <submittedName>
        <fullName evidence="1">DUF1802 family protein</fullName>
    </submittedName>
</protein>
<dbReference type="PIRSF" id="PIRSF018957">
    <property type="entry name" value="UCP018957"/>
    <property type="match status" value="1"/>
</dbReference>
<name>A0A371P055_9BACL</name>
<sequence length="194" mass="22851">MTEGLTRQAIALKEWAVSVKALYDGEQIIVMRKGGIIEETRDFQLLSQSFYLMPAYEHQRKELLKEEYRDGMDETLREWSPEADTIKLSAYAEVERDIEITDQETLDKLRDTHIWTDTFAEERLKWKKKNPLHLLLLRVYKLEQPVYAPMRPTYSGCKSWVRIEDEIAEPAMKPVLTQEQFDIEVDRILSALGR</sequence>